<feature type="transmembrane region" description="Helical" evidence="2">
    <location>
        <begin position="382"/>
        <end position="403"/>
    </location>
</feature>
<accession>A0A848DQH5</accession>
<dbReference type="RefSeq" id="WP_169415721.1">
    <property type="nucleotide sequence ID" value="NZ_JAAXKZ010000151.1"/>
</dbReference>
<name>A0A848DQH5_9PSEU</name>
<dbReference type="InterPro" id="IPR027417">
    <property type="entry name" value="P-loop_NTPase"/>
</dbReference>
<keyword evidence="4" id="KW-1185">Reference proteome</keyword>
<keyword evidence="2" id="KW-0812">Transmembrane</keyword>
<feature type="region of interest" description="Disordered" evidence="1">
    <location>
        <begin position="210"/>
        <end position="231"/>
    </location>
</feature>
<dbReference type="AlphaFoldDB" id="A0A848DQH5"/>
<dbReference type="EMBL" id="JAAXKZ010000151">
    <property type="protein sequence ID" value="NMH95052.1"/>
    <property type="molecule type" value="Genomic_DNA"/>
</dbReference>
<comment type="caution">
    <text evidence="3">The sequence shown here is derived from an EMBL/GenBank/DDBJ whole genome shotgun (WGS) entry which is preliminary data.</text>
</comment>
<protein>
    <recommendedName>
        <fullName evidence="5">Dynamin family protein</fullName>
    </recommendedName>
</protein>
<gene>
    <name evidence="3" type="ORF">HF519_26500</name>
</gene>
<evidence type="ECO:0008006" key="5">
    <source>
        <dbReference type="Google" id="ProtNLM"/>
    </source>
</evidence>
<dbReference type="SUPFAM" id="SSF52540">
    <property type="entry name" value="P-loop containing nucleoside triphosphate hydrolases"/>
    <property type="match status" value="1"/>
</dbReference>
<organism evidence="3 4">
    <name type="scientific">Pseudonocardia bannensis</name>
    <dbReference type="NCBI Taxonomy" id="630973"/>
    <lineage>
        <taxon>Bacteria</taxon>
        <taxon>Bacillati</taxon>
        <taxon>Actinomycetota</taxon>
        <taxon>Actinomycetes</taxon>
        <taxon>Pseudonocardiales</taxon>
        <taxon>Pseudonocardiaceae</taxon>
        <taxon>Pseudonocardia</taxon>
    </lineage>
</organism>
<dbReference type="Gene3D" id="3.40.50.300">
    <property type="entry name" value="P-loop containing nucleotide triphosphate hydrolases"/>
    <property type="match status" value="1"/>
</dbReference>
<reference evidence="3 4" key="1">
    <citation type="submission" date="2020-04" db="EMBL/GenBank/DDBJ databases">
        <authorList>
            <person name="Klaysubun C."/>
            <person name="Duangmal K."/>
            <person name="Lipun K."/>
        </authorList>
    </citation>
    <scope>NUCLEOTIDE SEQUENCE [LARGE SCALE GENOMIC DNA]</scope>
    <source>
        <strain evidence="3 4">DSM 45300</strain>
    </source>
</reference>
<dbReference type="Proteomes" id="UP000586918">
    <property type="component" value="Unassembled WGS sequence"/>
</dbReference>
<evidence type="ECO:0000313" key="3">
    <source>
        <dbReference type="EMBL" id="NMH95052.1"/>
    </source>
</evidence>
<keyword evidence="2" id="KW-1133">Transmembrane helix</keyword>
<evidence type="ECO:0000256" key="1">
    <source>
        <dbReference type="SAM" id="MobiDB-lite"/>
    </source>
</evidence>
<sequence length="499" mass="53055">MSVQQAPGPAFTRPQDILDSAIGTARAGGRLDIAERLTGARSLLHARPVTVLVTGGAHQGATSVVDALVRTAARTAGPVLTEDPGPAAHAVVFVSDAARPLTAPELDHLHALHRRSPTVLFALTKTDLHPRWRDVLEADLDLLQTCGIRADPFAVSTHLYAHATLAGDRAMIAASGIPALAERLREITEQAEAATARTIAHHVLGAVSALETAPRPRPDTRPPTSAPAPADRARWQQVLADGFAAAASDIDFDLRTRVRGVVAEAERAIDEGDPVRNWDVFDDWLRDRLTYEARQTHALLGERAAQVAASLAEQIGLPPGAALRPVVLPDPPDLLAHLPPRDPPAADRGPLAARGRTLLMSSYGGAMMTLILPRYAGLNIPMWVIAAAAAVAGLLMCGAALSGERKRQLDKRRGQAKALVRHCTDGFLLSAGKHTRDALRYGQQQLRDECATRTAERQRPTPPPREPGRPARPAAGPDDDLAALRRQALTLLGPGAPAA</sequence>
<feature type="compositionally biased region" description="Basic and acidic residues" evidence="1">
    <location>
        <begin position="448"/>
        <end position="459"/>
    </location>
</feature>
<keyword evidence="2" id="KW-0472">Membrane</keyword>
<proteinExistence type="predicted"/>
<evidence type="ECO:0000256" key="2">
    <source>
        <dbReference type="SAM" id="Phobius"/>
    </source>
</evidence>
<evidence type="ECO:0000313" key="4">
    <source>
        <dbReference type="Proteomes" id="UP000586918"/>
    </source>
</evidence>
<feature type="region of interest" description="Disordered" evidence="1">
    <location>
        <begin position="448"/>
        <end position="485"/>
    </location>
</feature>